<protein>
    <submittedName>
        <fullName evidence="2">ArsR family transcriptional regulator</fullName>
    </submittedName>
</protein>
<dbReference type="PATRIC" id="fig|1449350.3.peg.2082"/>
<dbReference type="SUPFAM" id="SSF46785">
    <property type="entry name" value="Winged helix' DNA-binding domain"/>
    <property type="match status" value="1"/>
</dbReference>
<evidence type="ECO:0000313" key="2">
    <source>
        <dbReference type="EMBL" id="ETX14881.1"/>
    </source>
</evidence>
<dbReference type="EMBL" id="JALZ01000008">
    <property type="protein sequence ID" value="ETX14881.1"/>
    <property type="molecule type" value="Genomic_DNA"/>
</dbReference>
<evidence type="ECO:0000259" key="1">
    <source>
        <dbReference type="PROSITE" id="PS50987"/>
    </source>
</evidence>
<accession>X7EIB9</accession>
<dbReference type="NCBIfam" id="NF033788">
    <property type="entry name" value="HTH_metalloreg"/>
    <property type="match status" value="1"/>
</dbReference>
<dbReference type="SMART" id="SM00418">
    <property type="entry name" value="HTH_ARSR"/>
    <property type="match status" value="1"/>
</dbReference>
<dbReference type="InterPro" id="IPR036390">
    <property type="entry name" value="WH_DNA-bd_sf"/>
</dbReference>
<dbReference type="RefSeq" id="WP_037261847.1">
    <property type="nucleotide sequence ID" value="NZ_JALZ01000008.1"/>
</dbReference>
<dbReference type="CDD" id="cd00090">
    <property type="entry name" value="HTH_ARSR"/>
    <property type="match status" value="1"/>
</dbReference>
<name>X7EIB9_9RHOB</name>
<dbReference type="InterPro" id="IPR001845">
    <property type="entry name" value="HTH_ArsR_DNA-bd_dom"/>
</dbReference>
<dbReference type="OrthoDB" id="9790747at2"/>
<evidence type="ECO:0000313" key="3">
    <source>
        <dbReference type="Proteomes" id="UP000022447"/>
    </source>
</evidence>
<feature type="domain" description="HTH arsR-type" evidence="1">
    <location>
        <begin position="1"/>
        <end position="94"/>
    </location>
</feature>
<keyword evidence="3" id="KW-1185">Reference proteome</keyword>
<dbReference type="PANTHER" id="PTHR38600">
    <property type="entry name" value="TRANSCRIPTIONAL REGULATORY PROTEIN"/>
    <property type="match status" value="1"/>
</dbReference>
<gene>
    <name evidence="2" type="ORF">OCH239_21260</name>
</gene>
<dbReference type="Pfam" id="PF12840">
    <property type="entry name" value="HTH_20"/>
    <property type="match status" value="1"/>
</dbReference>
<dbReference type="STRING" id="1449350.OCH239_21260"/>
<organism evidence="2 3">
    <name type="scientific">Roseivivax halodurans JCM 10272</name>
    <dbReference type="NCBI Taxonomy" id="1449350"/>
    <lineage>
        <taxon>Bacteria</taxon>
        <taxon>Pseudomonadati</taxon>
        <taxon>Pseudomonadota</taxon>
        <taxon>Alphaproteobacteria</taxon>
        <taxon>Rhodobacterales</taxon>
        <taxon>Roseobacteraceae</taxon>
        <taxon>Roseivivax</taxon>
    </lineage>
</organism>
<dbReference type="Gene3D" id="1.10.10.10">
    <property type="entry name" value="Winged helix-like DNA-binding domain superfamily/Winged helix DNA-binding domain"/>
    <property type="match status" value="1"/>
</dbReference>
<dbReference type="PANTHER" id="PTHR38600:SF2">
    <property type="entry name" value="SLL0088 PROTEIN"/>
    <property type="match status" value="1"/>
</dbReference>
<sequence length="115" mass="12549">MAKHDSSLDLIFAALGDPTRRAIVARLTRGPASVSELASAHDMALPSFVGHLRKLEAAGIVETEKTGRVRSCRLSQQGLAPATDWLSEQRTLWEGRLDAFDDYVTELAKARSDEA</sequence>
<dbReference type="Proteomes" id="UP000022447">
    <property type="component" value="Unassembled WGS sequence"/>
</dbReference>
<dbReference type="PRINTS" id="PR00778">
    <property type="entry name" value="HTHARSR"/>
</dbReference>
<dbReference type="GO" id="GO:0003700">
    <property type="term" value="F:DNA-binding transcription factor activity"/>
    <property type="evidence" value="ECO:0007669"/>
    <property type="project" value="InterPro"/>
</dbReference>
<dbReference type="eggNOG" id="COG0640">
    <property type="taxonomic scope" value="Bacteria"/>
</dbReference>
<comment type="caution">
    <text evidence="2">The sequence shown here is derived from an EMBL/GenBank/DDBJ whole genome shotgun (WGS) entry which is preliminary data.</text>
</comment>
<dbReference type="InterPro" id="IPR036388">
    <property type="entry name" value="WH-like_DNA-bd_sf"/>
</dbReference>
<dbReference type="AlphaFoldDB" id="X7EIB9"/>
<reference evidence="2 3" key="1">
    <citation type="submission" date="2014-01" db="EMBL/GenBank/DDBJ databases">
        <title>Roseivivax halodurans JCM 10272 Genome Sequencing.</title>
        <authorList>
            <person name="Lai Q."/>
            <person name="Li G."/>
            <person name="Shao Z."/>
        </authorList>
    </citation>
    <scope>NUCLEOTIDE SEQUENCE [LARGE SCALE GENOMIC DNA]</scope>
    <source>
        <strain evidence="2 3">JCM 10272</strain>
    </source>
</reference>
<proteinExistence type="predicted"/>
<dbReference type="InterPro" id="IPR011991">
    <property type="entry name" value="ArsR-like_HTH"/>
</dbReference>
<dbReference type="PROSITE" id="PS50987">
    <property type="entry name" value="HTH_ARSR_2"/>
    <property type="match status" value="1"/>
</dbReference>